<keyword evidence="7" id="KW-1185">Reference proteome</keyword>
<sequence length="681" mass="75903">MYFIYVIIESFAVILVGYFSGKWGLISEIESIGLSRFVTYYSLPALIFKSLATFSLADVDWYLVFGIFLAKAILFVGVAITTVILTKPRDYSKAGLYGIFCTQSNDFAVGYPLLISLYNKIHPNFPNYVYLLAPVQLLMINPFGVLMMEIQRHLETNKEVKSAKSSSLFLSVMKGIMKNPIVLMTALGIIWSLIFNHQLPLILRSFLETLSMAFSATALFLLGLSLCVNQSSRKSSRFLVLSLVCVKIVLLPLLIKVLLEAITPANKDPLELSSFGFLYGTFPAAPTAFIIAVHQGVSSGVVASGMALTTLLSAPLMIVSGNMIAIRRSVNSTFDDYLEETMSVVSLISIICIIYTFITLLSYKMWIKSYEKYTFILLFSQLITAIGGYLSKDVAEYGYQSGFYYMQCVLALSGLYMTRIWTVILAVSLTMAKIKHTTFSRNLNSIMITTAVLTTVVLSIDVFGYFLAKQRIENIFQFSRDRSGISIALSSIALLISSLSMVVYHHLSLDLSSYQSLEGSNYADMNNASSKSESNAIRATKISNKSDKSFSIDEDFEISVHIKEMNNNKHIEPQIENGSAIQNEKNATPNIETVPQYDTHDDGPFVTLVLLLIISIVIGVTVSIGNKFHQQATGIFMEIEFLDIVLCYGQGIISFLLFCLNSDKIYKFIKRVMQCKRSKTN</sequence>
<dbReference type="PANTHER" id="PTHR22829:SF5">
    <property type="entry name" value="INTEGRAL MEMBRANE PROTEIN GPR155"/>
    <property type="match status" value="1"/>
</dbReference>
<comment type="caution">
    <text evidence="6">The sequence shown here is derived from an EMBL/GenBank/DDBJ whole genome shotgun (WGS) entry which is preliminary data.</text>
</comment>
<feature type="transmembrane region" description="Helical" evidence="5">
    <location>
        <begin position="487"/>
        <end position="507"/>
    </location>
</feature>
<feature type="transmembrane region" description="Helical" evidence="5">
    <location>
        <begin position="443"/>
        <end position="467"/>
    </location>
</feature>
<accession>A0A443SKE5</accession>
<dbReference type="EMBL" id="NCKV01001628">
    <property type="protein sequence ID" value="RWS28008.1"/>
    <property type="molecule type" value="Genomic_DNA"/>
</dbReference>
<comment type="subcellular location">
    <subcellularLocation>
        <location evidence="1">Membrane</location>
        <topology evidence="1">Multi-pass membrane protein</topology>
    </subcellularLocation>
</comment>
<feature type="transmembrane region" description="Helical" evidence="5">
    <location>
        <begin position="206"/>
        <end position="226"/>
    </location>
</feature>
<feature type="transmembrane region" description="Helical" evidence="5">
    <location>
        <begin position="373"/>
        <end position="391"/>
    </location>
</feature>
<protein>
    <submittedName>
        <fullName evidence="6">Integral membrane protein GPR155-like protein</fullName>
    </submittedName>
</protein>
<evidence type="ECO:0000256" key="4">
    <source>
        <dbReference type="ARBA" id="ARBA00023136"/>
    </source>
</evidence>
<evidence type="ECO:0000256" key="3">
    <source>
        <dbReference type="ARBA" id="ARBA00022989"/>
    </source>
</evidence>
<keyword evidence="2 5" id="KW-0812">Transmembrane</keyword>
<dbReference type="InterPro" id="IPR051832">
    <property type="entry name" value="mTOR-Rac_regulators"/>
</dbReference>
<organism evidence="6 7">
    <name type="scientific">Leptotrombidium deliense</name>
    <dbReference type="NCBI Taxonomy" id="299467"/>
    <lineage>
        <taxon>Eukaryota</taxon>
        <taxon>Metazoa</taxon>
        <taxon>Ecdysozoa</taxon>
        <taxon>Arthropoda</taxon>
        <taxon>Chelicerata</taxon>
        <taxon>Arachnida</taxon>
        <taxon>Acari</taxon>
        <taxon>Acariformes</taxon>
        <taxon>Trombidiformes</taxon>
        <taxon>Prostigmata</taxon>
        <taxon>Anystina</taxon>
        <taxon>Parasitengona</taxon>
        <taxon>Trombiculoidea</taxon>
        <taxon>Trombiculidae</taxon>
        <taxon>Leptotrombidium</taxon>
    </lineage>
</organism>
<keyword evidence="4 5" id="KW-0472">Membrane</keyword>
<feature type="transmembrane region" description="Helical" evidence="5">
    <location>
        <begin position="238"/>
        <end position="255"/>
    </location>
</feature>
<dbReference type="GO" id="GO:0030514">
    <property type="term" value="P:negative regulation of BMP signaling pathway"/>
    <property type="evidence" value="ECO:0007669"/>
    <property type="project" value="TreeGrafter"/>
</dbReference>
<dbReference type="GO" id="GO:0055085">
    <property type="term" value="P:transmembrane transport"/>
    <property type="evidence" value="ECO:0007669"/>
    <property type="project" value="InterPro"/>
</dbReference>
<dbReference type="PANTHER" id="PTHR22829">
    <property type="entry name" value="DEP DOMAIN PROTEIN"/>
    <property type="match status" value="1"/>
</dbReference>
<proteinExistence type="predicted"/>
<dbReference type="AlphaFoldDB" id="A0A443SKE5"/>
<feature type="transmembrane region" description="Helical" evidence="5">
    <location>
        <begin position="641"/>
        <end position="661"/>
    </location>
</feature>
<feature type="transmembrane region" description="Helical" evidence="5">
    <location>
        <begin position="96"/>
        <end position="115"/>
    </location>
</feature>
<feature type="transmembrane region" description="Helical" evidence="5">
    <location>
        <begin position="127"/>
        <end position="147"/>
    </location>
</feature>
<feature type="transmembrane region" description="Helical" evidence="5">
    <location>
        <begin position="275"/>
        <end position="293"/>
    </location>
</feature>
<evidence type="ECO:0000256" key="1">
    <source>
        <dbReference type="ARBA" id="ARBA00004141"/>
    </source>
</evidence>
<dbReference type="OrthoDB" id="6511743at2759"/>
<feature type="transmembrane region" description="Helical" evidence="5">
    <location>
        <begin position="37"/>
        <end position="56"/>
    </location>
</feature>
<feature type="transmembrane region" description="Helical" evidence="5">
    <location>
        <begin position="403"/>
        <end position="431"/>
    </location>
</feature>
<evidence type="ECO:0000313" key="7">
    <source>
        <dbReference type="Proteomes" id="UP000288716"/>
    </source>
</evidence>
<dbReference type="GO" id="GO:0016020">
    <property type="term" value="C:membrane"/>
    <property type="evidence" value="ECO:0007669"/>
    <property type="project" value="UniProtKB-SubCell"/>
</dbReference>
<name>A0A443SKE5_9ACAR</name>
<evidence type="ECO:0000256" key="5">
    <source>
        <dbReference type="SAM" id="Phobius"/>
    </source>
</evidence>
<evidence type="ECO:0000313" key="6">
    <source>
        <dbReference type="EMBL" id="RWS28008.1"/>
    </source>
</evidence>
<feature type="transmembrane region" description="Helical" evidence="5">
    <location>
        <begin position="6"/>
        <end position="25"/>
    </location>
</feature>
<dbReference type="Proteomes" id="UP000288716">
    <property type="component" value="Unassembled WGS sequence"/>
</dbReference>
<dbReference type="VEuPathDB" id="VectorBase:LDEU004030"/>
<feature type="transmembrane region" description="Helical" evidence="5">
    <location>
        <begin position="168"/>
        <end position="194"/>
    </location>
</feature>
<keyword evidence="3 5" id="KW-1133">Transmembrane helix</keyword>
<feature type="transmembrane region" description="Helical" evidence="5">
    <location>
        <begin position="300"/>
        <end position="321"/>
    </location>
</feature>
<dbReference type="Pfam" id="PF03547">
    <property type="entry name" value="Mem_trans"/>
    <property type="match status" value="1"/>
</dbReference>
<dbReference type="InterPro" id="IPR004776">
    <property type="entry name" value="Mem_transp_PIN-like"/>
</dbReference>
<gene>
    <name evidence="6" type="ORF">B4U80_09616</name>
</gene>
<reference evidence="6 7" key="1">
    <citation type="journal article" date="2018" name="Gigascience">
        <title>Genomes of trombidid mites reveal novel predicted allergens and laterally-transferred genes associated with secondary metabolism.</title>
        <authorList>
            <person name="Dong X."/>
            <person name="Chaisiri K."/>
            <person name="Xia D."/>
            <person name="Armstrong S.D."/>
            <person name="Fang Y."/>
            <person name="Donnelly M.J."/>
            <person name="Kadowaki T."/>
            <person name="McGarry J.W."/>
            <person name="Darby A.C."/>
            <person name="Makepeace B.L."/>
        </authorList>
    </citation>
    <scope>NUCLEOTIDE SEQUENCE [LARGE SCALE GENOMIC DNA]</scope>
    <source>
        <strain evidence="6">UoL-UT</strain>
    </source>
</reference>
<evidence type="ECO:0000256" key="2">
    <source>
        <dbReference type="ARBA" id="ARBA00022692"/>
    </source>
</evidence>
<feature type="transmembrane region" description="Helical" evidence="5">
    <location>
        <begin position="605"/>
        <end position="625"/>
    </location>
</feature>
<feature type="transmembrane region" description="Helical" evidence="5">
    <location>
        <begin position="62"/>
        <end position="84"/>
    </location>
</feature>
<feature type="transmembrane region" description="Helical" evidence="5">
    <location>
        <begin position="341"/>
        <end position="361"/>
    </location>
</feature>